<dbReference type="GO" id="GO:0016301">
    <property type="term" value="F:kinase activity"/>
    <property type="evidence" value="ECO:0007669"/>
    <property type="project" value="UniProtKB-KW"/>
</dbReference>
<dbReference type="GO" id="GO:0005524">
    <property type="term" value="F:ATP binding"/>
    <property type="evidence" value="ECO:0007669"/>
    <property type="project" value="UniProtKB-KW"/>
</dbReference>
<dbReference type="Gene3D" id="2.60.120.200">
    <property type="match status" value="1"/>
</dbReference>
<evidence type="ECO:0000256" key="6">
    <source>
        <dbReference type="ARBA" id="ARBA00022840"/>
    </source>
</evidence>
<dbReference type="SUPFAM" id="SSF56112">
    <property type="entry name" value="Protein kinase-like (PK-like)"/>
    <property type="match status" value="1"/>
</dbReference>
<evidence type="ECO:0000256" key="8">
    <source>
        <dbReference type="ARBA" id="ARBA00023136"/>
    </source>
</evidence>
<keyword evidence="13" id="KW-0808">Transferase</keyword>
<keyword evidence="9" id="KW-0675">Receptor</keyword>
<evidence type="ECO:0000256" key="7">
    <source>
        <dbReference type="ARBA" id="ARBA00022989"/>
    </source>
</evidence>
<dbReference type="AlphaFoldDB" id="A0A7J0EQ45"/>
<evidence type="ECO:0000256" key="9">
    <source>
        <dbReference type="ARBA" id="ARBA00023170"/>
    </source>
</evidence>
<gene>
    <name evidence="13" type="ORF">Acr_05g0013360</name>
</gene>
<name>A0A7J0EQ45_9ERIC</name>
<keyword evidence="3" id="KW-0732">Signal</keyword>
<evidence type="ECO:0000256" key="2">
    <source>
        <dbReference type="ARBA" id="ARBA00022692"/>
    </source>
</evidence>
<comment type="caution">
    <text evidence="13">The sequence shown here is derived from an EMBL/GenBank/DDBJ whole genome shotgun (WGS) entry which is preliminary data.</text>
</comment>
<feature type="transmembrane region" description="Helical" evidence="11">
    <location>
        <begin position="185"/>
        <end position="208"/>
    </location>
</feature>
<dbReference type="InterPro" id="IPR011009">
    <property type="entry name" value="Kinase-like_dom_sf"/>
</dbReference>
<keyword evidence="7 11" id="KW-1133">Transmembrane helix</keyword>
<keyword evidence="13" id="KW-0418">Kinase</keyword>
<evidence type="ECO:0000259" key="12">
    <source>
        <dbReference type="Pfam" id="PF00139"/>
    </source>
</evidence>
<reference evidence="13 14" key="1">
    <citation type="submission" date="2019-07" db="EMBL/GenBank/DDBJ databases">
        <title>De Novo Assembly of kiwifruit Actinidia rufa.</title>
        <authorList>
            <person name="Sugita-Konishi S."/>
            <person name="Sato K."/>
            <person name="Mori E."/>
            <person name="Abe Y."/>
            <person name="Kisaki G."/>
            <person name="Hamano K."/>
            <person name="Suezawa K."/>
            <person name="Otani M."/>
            <person name="Fukuda T."/>
            <person name="Manabe T."/>
            <person name="Gomi K."/>
            <person name="Tabuchi M."/>
            <person name="Akimitsu K."/>
            <person name="Kataoka I."/>
        </authorList>
    </citation>
    <scope>NUCLEOTIDE SEQUENCE [LARGE SCALE GENOMIC DNA]</scope>
    <source>
        <strain evidence="14">cv. Fuchu</strain>
    </source>
</reference>
<proteinExistence type="predicted"/>
<keyword evidence="14" id="KW-1185">Reference proteome</keyword>
<dbReference type="Gene3D" id="1.10.510.10">
    <property type="entry name" value="Transferase(Phosphotransferase) domain 1"/>
    <property type="match status" value="1"/>
</dbReference>
<evidence type="ECO:0000313" key="14">
    <source>
        <dbReference type="Proteomes" id="UP000585474"/>
    </source>
</evidence>
<protein>
    <submittedName>
        <fullName evidence="13">Concanavalin A-like lectin protein kinase family protein</fullName>
    </submittedName>
</protein>
<evidence type="ECO:0000256" key="10">
    <source>
        <dbReference type="SAM" id="MobiDB-lite"/>
    </source>
</evidence>
<evidence type="ECO:0000313" key="13">
    <source>
        <dbReference type="EMBL" id="GFY87697.1"/>
    </source>
</evidence>
<dbReference type="Pfam" id="PF00139">
    <property type="entry name" value="Lectin_legB"/>
    <property type="match status" value="1"/>
</dbReference>
<dbReference type="EMBL" id="BJWL01000005">
    <property type="protein sequence ID" value="GFY87697.1"/>
    <property type="molecule type" value="Genomic_DNA"/>
</dbReference>
<evidence type="ECO:0000256" key="1">
    <source>
        <dbReference type="ARBA" id="ARBA00004479"/>
    </source>
</evidence>
<keyword evidence="8 11" id="KW-0472">Membrane</keyword>
<dbReference type="InterPro" id="IPR013320">
    <property type="entry name" value="ConA-like_dom_sf"/>
</dbReference>
<dbReference type="Proteomes" id="UP000585474">
    <property type="component" value="Unassembled WGS sequence"/>
</dbReference>
<keyword evidence="5" id="KW-0547">Nucleotide-binding</keyword>
<dbReference type="GO" id="GO:0030246">
    <property type="term" value="F:carbohydrate binding"/>
    <property type="evidence" value="ECO:0007669"/>
    <property type="project" value="UniProtKB-KW"/>
</dbReference>
<dbReference type="InterPro" id="IPR001220">
    <property type="entry name" value="Legume_lectin_dom"/>
</dbReference>
<evidence type="ECO:0000256" key="3">
    <source>
        <dbReference type="ARBA" id="ARBA00022729"/>
    </source>
</evidence>
<comment type="subcellular location">
    <subcellularLocation>
        <location evidence="1">Membrane</location>
        <topology evidence="1">Single-pass type I membrane protein</topology>
    </subcellularLocation>
</comment>
<organism evidence="13 14">
    <name type="scientific">Actinidia rufa</name>
    <dbReference type="NCBI Taxonomy" id="165716"/>
    <lineage>
        <taxon>Eukaryota</taxon>
        <taxon>Viridiplantae</taxon>
        <taxon>Streptophyta</taxon>
        <taxon>Embryophyta</taxon>
        <taxon>Tracheophyta</taxon>
        <taxon>Spermatophyta</taxon>
        <taxon>Magnoliopsida</taxon>
        <taxon>eudicotyledons</taxon>
        <taxon>Gunneridae</taxon>
        <taxon>Pentapetalae</taxon>
        <taxon>asterids</taxon>
        <taxon>Ericales</taxon>
        <taxon>Actinidiaceae</taxon>
        <taxon>Actinidia</taxon>
    </lineage>
</organism>
<dbReference type="SUPFAM" id="SSF49899">
    <property type="entry name" value="Concanavalin A-like lectins/glucanases"/>
    <property type="match status" value="2"/>
</dbReference>
<accession>A0A7J0EQ45</accession>
<dbReference type="PROSITE" id="PS00308">
    <property type="entry name" value="LECTIN_LEGUME_ALPHA"/>
    <property type="match status" value="1"/>
</dbReference>
<dbReference type="InterPro" id="IPR000985">
    <property type="entry name" value="Lectin_LegA_CS"/>
</dbReference>
<dbReference type="InterPro" id="IPR050528">
    <property type="entry name" value="L-type_Lectin-RKs"/>
</dbReference>
<dbReference type="OrthoDB" id="4062651at2759"/>
<keyword evidence="4 13" id="KW-0430">Lectin</keyword>
<sequence>MATNDYTIPNARISLFISLFVLYLLPPTSSVYFQFTRFNPDATNILYQGDAVPSVGAIEFNKVNYLCRVGWATYRINNNSIASTTTTRWNASFHSGDTTDAWITYNATTKNLTVFWSYERTPNSQENTSLSYQIDLMEVLPEWVMVGFSAATGMYVERHTLQSWEFRSSLDIKEKSGKSAKEIRLVVGLTVSVGVLVLGGIIAAIILWKKRLVKRKKAEMMNLTSINDDLERGAGPRSFGVVVLEIATGRKSVDPTEGKSHIGLVQWVWELYGGGQLLSAVDERLYVNYDVKEIECLMIVGLWCAYPDHSLRPSIRQAIQVLHLEAPMPNLPLKMPVPMYHPPSTSVSSSEPTLTNTSMEIGR</sequence>
<evidence type="ECO:0000256" key="11">
    <source>
        <dbReference type="SAM" id="Phobius"/>
    </source>
</evidence>
<evidence type="ECO:0000256" key="5">
    <source>
        <dbReference type="ARBA" id="ARBA00022741"/>
    </source>
</evidence>
<keyword evidence="6" id="KW-0067">ATP-binding</keyword>
<feature type="region of interest" description="Disordered" evidence="10">
    <location>
        <begin position="342"/>
        <end position="363"/>
    </location>
</feature>
<feature type="compositionally biased region" description="Low complexity" evidence="10">
    <location>
        <begin position="342"/>
        <end position="355"/>
    </location>
</feature>
<dbReference type="GO" id="GO:0016020">
    <property type="term" value="C:membrane"/>
    <property type="evidence" value="ECO:0007669"/>
    <property type="project" value="UniProtKB-SubCell"/>
</dbReference>
<evidence type="ECO:0000256" key="4">
    <source>
        <dbReference type="ARBA" id="ARBA00022734"/>
    </source>
</evidence>
<feature type="domain" description="Legume lectin" evidence="12">
    <location>
        <begin position="76"/>
        <end position="179"/>
    </location>
</feature>
<keyword evidence="2 11" id="KW-0812">Transmembrane</keyword>
<dbReference type="PANTHER" id="PTHR27007">
    <property type="match status" value="1"/>
</dbReference>